<evidence type="ECO:0008006" key="4">
    <source>
        <dbReference type="Google" id="ProtNLM"/>
    </source>
</evidence>
<keyword evidence="1" id="KW-0472">Membrane</keyword>
<dbReference type="RefSeq" id="WP_210757928.1">
    <property type="nucleotide sequence ID" value="NZ_CP060139.1"/>
</dbReference>
<sequence length="69" mass="8168">MMGTFSSYEIVLILILLITPPVLAVRDLRERQDIEPQQKLFWALFIALFLFFGSLIYGLYRFRGNRNNQ</sequence>
<evidence type="ECO:0000313" key="2">
    <source>
        <dbReference type="EMBL" id="QNR23398.1"/>
    </source>
</evidence>
<evidence type="ECO:0000256" key="1">
    <source>
        <dbReference type="SAM" id="Phobius"/>
    </source>
</evidence>
<keyword evidence="1" id="KW-0812">Transmembrane</keyword>
<dbReference type="Proteomes" id="UP000516305">
    <property type="component" value="Chromosome"/>
</dbReference>
<gene>
    <name evidence="2" type="ORF">H4K34_13555</name>
</gene>
<keyword evidence="3" id="KW-1185">Reference proteome</keyword>
<feature type="transmembrane region" description="Helical" evidence="1">
    <location>
        <begin position="40"/>
        <end position="60"/>
    </location>
</feature>
<reference evidence="2 3" key="1">
    <citation type="submission" date="2020-08" db="EMBL/GenBank/DDBJ databases">
        <title>Croceimicrobium hydrocarbonivorans gen. nov., sp. nov., a novel marine bacterium isolated from a bacterial consortium that degrades polyethylene terephthalate.</title>
        <authorList>
            <person name="Liu R."/>
        </authorList>
    </citation>
    <scope>NUCLEOTIDE SEQUENCE [LARGE SCALE GENOMIC DNA]</scope>
    <source>
        <strain evidence="2 3">A20-9</strain>
    </source>
</reference>
<organism evidence="2 3">
    <name type="scientific">Croceimicrobium hydrocarbonivorans</name>
    <dbReference type="NCBI Taxonomy" id="2761580"/>
    <lineage>
        <taxon>Bacteria</taxon>
        <taxon>Pseudomonadati</taxon>
        <taxon>Bacteroidota</taxon>
        <taxon>Flavobacteriia</taxon>
        <taxon>Flavobacteriales</taxon>
        <taxon>Owenweeksiaceae</taxon>
        <taxon>Croceimicrobium</taxon>
    </lineage>
</organism>
<keyword evidence="1" id="KW-1133">Transmembrane helix</keyword>
<dbReference type="AlphaFoldDB" id="A0A7H0VCF0"/>
<dbReference type="EMBL" id="CP060139">
    <property type="protein sequence ID" value="QNR23398.1"/>
    <property type="molecule type" value="Genomic_DNA"/>
</dbReference>
<evidence type="ECO:0000313" key="3">
    <source>
        <dbReference type="Proteomes" id="UP000516305"/>
    </source>
</evidence>
<accession>A0A7H0VCF0</accession>
<name>A0A7H0VCF0_9FLAO</name>
<dbReference type="KEGG" id="chyd:H4K34_13555"/>
<proteinExistence type="predicted"/>
<protein>
    <recommendedName>
        <fullName evidence="4">Cardiolipin synthase N-terminal domain-containing protein</fullName>
    </recommendedName>
</protein>